<dbReference type="Proteomes" id="UP000824998">
    <property type="component" value="Unassembled WGS sequence"/>
</dbReference>
<protein>
    <submittedName>
        <fullName evidence="2">Uncharacterized protein</fullName>
    </submittedName>
</protein>
<evidence type="ECO:0000256" key="1">
    <source>
        <dbReference type="SAM" id="SignalP"/>
    </source>
</evidence>
<feature type="chain" id="PRO_5040303778" evidence="1">
    <location>
        <begin position="20"/>
        <end position="170"/>
    </location>
</feature>
<dbReference type="AlphaFoldDB" id="A0A9P8C979"/>
<comment type="caution">
    <text evidence="2">The sequence shown here is derived from an EMBL/GenBank/DDBJ whole genome shotgun (WGS) entry which is preliminary data.</text>
</comment>
<name>A0A9P8C979_9HELO</name>
<accession>A0A9P8C979</accession>
<proteinExistence type="predicted"/>
<keyword evidence="3" id="KW-1185">Reference proteome</keyword>
<evidence type="ECO:0000313" key="2">
    <source>
        <dbReference type="EMBL" id="KAG9236866.1"/>
    </source>
</evidence>
<feature type="signal peptide" evidence="1">
    <location>
        <begin position="1"/>
        <end position="19"/>
    </location>
</feature>
<dbReference type="EMBL" id="MU251398">
    <property type="protein sequence ID" value="KAG9236866.1"/>
    <property type="molecule type" value="Genomic_DNA"/>
</dbReference>
<evidence type="ECO:0000313" key="3">
    <source>
        <dbReference type="Proteomes" id="UP000824998"/>
    </source>
</evidence>
<gene>
    <name evidence="2" type="ORF">BJ875DRAFT_455404</name>
</gene>
<sequence length="170" mass="19134">MVNFTPIVGLLALATSILAGNFEAQIPLRNSNISSPIMRPAPAIDSSTPQYLTINKNKQSDLSHNDNHYLIKTHTPPGPQYFNAVLSQHHDLQRTISLAQHYAAQANKLLEEEDTTKTQTLALVESLYDGTTEEVDEVLAKLDEERRMLVAVKREVYRKARDVRDVRRGL</sequence>
<reference evidence="2" key="1">
    <citation type="journal article" date="2021" name="IMA Fungus">
        <title>Genomic characterization of three marine fungi, including Emericellopsis atlantica sp. nov. with signatures of a generalist lifestyle and marine biomass degradation.</title>
        <authorList>
            <person name="Hagestad O.C."/>
            <person name="Hou L."/>
            <person name="Andersen J.H."/>
            <person name="Hansen E.H."/>
            <person name="Altermark B."/>
            <person name="Li C."/>
            <person name="Kuhnert E."/>
            <person name="Cox R.J."/>
            <person name="Crous P.W."/>
            <person name="Spatafora J.W."/>
            <person name="Lail K."/>
            <person name="Amirebrahimi M."/>
            <person name="Lipzen A."/>
            <person name="Pangilinan J."/>
            <person name="Andreopoulos W."/>
            <person name="Hayes R.D."/>
            <person name="Ng V."/>
            <person name="Grigoriev I.V."/>
            <person name="Jackson S.A."/>
            <person name="Sutton T.D.S."/>
            <person name="Dobson A.D.W."/>
            <person name="Rama T."/>
        </authorList>
    </citation>
    <scope>NUCLEOTIDE SEQUENCE</scope>
    <source>
        <strain evidence="2">TRa018bII</strain>
    </source>
</reference>
<keyword evidence="1" id="KW-0732">Signal</keyword>
<organism evidence="2 3">
    <name type="scientific">Amylocarpus encephaloides</name>
    <dbReference type="NCBI Taxonomy" id="45428"/>
    <lineage>
        <taxon>Eukaryota</taxon>
        <taxon>Fungi</taxon>
        <taxon>Dikarya</taxon>
        <taxon>Ascomycota</taxon>
        <taxon>Pezizomycotina</taxon>
        <taxon>Leotiomycetes</taxon>
        <taxon>Helotiales</taxon>
        <taxon>Helotiales incertae sedis</taxon>
        <taxon>Amylocarpus</taxon>
    </lineage>
</organism>